<reference evidence="2 3" key="1">
    <citation type="submission" date="2018-05" db="EMBL/GenBank/DDBJ databases">
        <title>Draft genome sequence of Scytalidium lignicola DSM 105466, a ubiquitous saprotrophic fungus.</title>
        <authorList>
            <person name="Buettner E."/>
            <person name="Gebauer A.M."/>
            <person name="Hofrichter M."/>
            <person name="Liers C."/>
            <person name="Kellner H."/>
        </authorList>
    </citation>
    <scope>NUCLEOTIDE SEQUENCE [LARGE SCALE GENOMIC DNA]</scope>
    <source>
        <strain evidence="2 3">DSM 105466</strain>
    </source>
</reference>
<keyword evidence="1" id="KW-0732">Signal</keyword>
<feature type="chain" id="PRO_5017736931" description="Ubiquitin 3 binding protein But2 C-terminal domain-containing protein" evidence="1">
    <location>
        <begin position="20"/>
        <end position="200"/>
    </location>
</feature>
<feature type="non-terminal residue" evidence="2">
    <location>
        <position position="200"/>
    </location>
</feature>
<accession>A0A3E2GY22</accession>
<evidence type="ECO:0000256" key="1">
    <source>
        <dbReference type="SAM" id="SignalP"/>
    </source>
</evidence>
<evidence type="ECO:0000313" key="3">
    <source>
        <dbReference type="Proteomes" id="UP000258309"/>
    </source>
</evidence>
<evidence type="ECO:0008006" key="4">
    <source>
        <dbReference type="Google" id="ProtNLM"/>
    </source>
</evidence>
<feature type="signal peptide" evidence="1">
    <location>
        <begin position="1"/>
        <end position="19"/>
    </location>
</feature>
<keyword evidence="3" id="KW-1185">Reference proteome</keyword>
<dbReference type="AlphaFoldDB" id="A0A3E2GY22"/>
<evidence type="ECO:0000313" key="2">
    <source>
        <dbReference type="EMBL" id="RFU25917.1"/>
    </source>
</evidence>
<name>A0A3E2GY22_SCYLI</name>
<proteinExistence type="predicted"/>
<gene>
    <name evidence="2" type="ORF">B7463_g10426</name>
</gene>
<protein>
    <recommendedName>
        <fullName evidence="4">Ubiquitin 3 binding protein But2 C-terminal domain-containing protein</fullName>
    </recommendedName>
</protein>
<dbReference type="EMBL" id="NCSJ02000296">
    <property type="protein sequence ID" value="RFU25917.1"/>
    <property type="molecule type" value="Genomic_DNA"/>
</dbReference>
<dbReference type="Proteomes" id="UP000258309">
    <property type="component" value="Unassembled WGS sequence"/>
</dbReference>
<feature type="non-terminal residue" evidence="2">
    <location>
        <position position="1"/>
    </location>
</feature>
<sequence>MYSPGVFLAFSALTALVSATPTPVGSAAGCQVSKSPFQIVEVQQRDNHVATIQNYSFQQQIVKGEIQPNLITNVVLFDMPSTATNCQLWARFGPDLKVVEDLPYGESLVARINVTYIDVGITKLDLTNLPASVFAFGGDDLGAFDLIAYSNQFVSTVPCPESGGALILEFGFDDNFPVSASATFEQTVSTEGLFIQFNNC</sequence>
<organism evidence="2 3">
    <name type="scientific">Scytalidium lignicola</name>
    <name type="common">Hyphomycete</name>
    <dbReference type="NCBI Taxonomy" id="5539"/>
    <lineage>
        <taxon>Eukaryota</taxon>
        <taxon>Fungi</taxon>
        <taxon>Dikarya</taxon>
        <taxon>Ascomycota</taxon>
        <taxon>Pezizomycotina</taxon>
        <taxon>Leotiomycetes</taxon>
        <taxon>Leotiomycetes incertae sedis</taxon>
        <taxon>Scytalidium</taxon>
    </lineage>
</organism>
<comment type="caution">
    <text evidence="2">The sequence shown here is derived from an EMBL/GenBank/DDBJ whole genome shotgun (WGS) entry which is preliminary data.</text>
</comment>